<evidence type="ECO:0000313" key="2">
    <source>
        <dbReference type="Proteomes" id="UP001165679"/>
    </source>
</evidence>
<proteinExistence type="predicted"/>
<keyword evidence="2" id="KW-1185">Reference proteome</keyword>
<protein>
    <submittedName>
        <fullName evidence="1">Uncharacterized protein</fullName>
    </submittedName>
</protein>
<accession>A0AA42CGI5</accession>
<sequence>MTSGEKAEPTTVELDTSEVALIIGEEDGSMSVRVVAGSEVPDDASEIPAAPEIVLALAMRLLRDPGFHDEVLDWYYEHQDEMDDEDDAG</sequence>
<name>A0AA42CGI5_9PROT</name>
<reference evidence="1" key="2">
    <citation type="submission" date="2022-10" db="EMBL/GenBank/DDBJ databases">
        <authorList>
            <person name="Trinh H.N."/>
        </authorList>
    </citation>
    <scope>NUCLEOTIDE SEQUENCE</scope>
    <source>
        <strain evidence="1">RN2-1</strain>
    </source>
</reference>
<organism evidence="1 2">
    <name type="scientific">Limobrevibacterium gyesilva</name>
    <dbReference type="NCBI Taxonomy" id="2991712"/>
    <lineage>
        <taxon>Bacteria</taxon>
        <taxon>Pseudomonadati</taxon>
        <taxon>Pseudomonadota</taxon>
        <taxon>Alphaproteobacteria</taxon>
        <taxon>Acetobacterales</taxon>
        <taxon>Acetobacteraceae</taxon>
        <taxon>Limobrevibacterium</taxon>
    </lineage>
</organism>
<dbReference type="EMBL" id="JAPDNT010000015">
    <property type="protein sequence ID" value="MCW3476086.1"/>
    <property type="molecule type" value="Genomic_DNA"/>
</dbReference>
<reference evidence="1" key="1">
    <citation type="submission" date="2022-09" db="EMBL/GenBank/DDBJ databases">
        <title>Rhodovastum sp. nov. RN2-1 isolated from soil in Seongnam, South Korea.</title>
        <authorList>
            <person name="Le N.T."/>
        </authorList>
    </citation>
    <scope>NUCLEOTIDE SEQUENCE</scope>
    <source>
        <strain evidence="1">RN2-1</strain>
    </source>
</reference>
<dbReference type="AlphaFoldDB" id="A0AA42CGI5"/>
<gene>
    <name evidence="1" type="ORF">OL599_16020</name>
</gene>
<comment type="caution">
    <text evidence="1">The sequence shown here is derived from an EMBL/GenBank/DDBJ whole genome shotgun (WGS) entry which is preliminary data.</text>
</comment>
<dbReference type="RefSeq" id="WP_264714832.1">
    <property type="nucleotide sequence ID" value="NZ_JAPDNT010000015.1"/>
</dbReference>
<evidence type="ECO:0000313" key="1">
    <source>
        <dbReference type="EMBL" id="MCW3476086.1"/>
    </source>
</evidence>
<dbReference type="Proteomes" id="UP001165679">
    <property type="component" value="Unassembled WGS sequence"/>
</dbReference>